<keyword evidence="4 11" id="KW-0662">Pyridine nucleotide biosynthesis</keyword>
<evidence type="ECO:0000256" key="11">
    <source>
        <dbReference type="HAMAP-Rule" id="MF_00244"/>
    </source>
</evidence>
<dbReference type="SUPFAM" id="SSF52374">
    <property type="entry name" value="Nucleotidylyl transferase"/>
    <property type="match status" value="1"/>
</dbReference>
<keyword evidence="6 11" id="KW-0548">Nucleotidyltransferase</keyword>
<name>A0A7W9C9R2_9CAUL</name>
<keyword evidence="15" id="KW-1185">Reference proteome</keyword>
<accession>A0A7W9C9R2</accession>
<dbReference type="EC" id="2.7.7.18" evidence="11"/>
<dbReference type="PANTHER" id="PTHR39321">
    <property type="entry name" value="NICOTINATE-NUCLEOTIDE ADENYLYLTRANSFERASE-RELATED"/>
    <property type="match status" value="1"/>
</dbReference>
<evidence type="ECO:0000313" key="15">
    <source>
        <dbReference type="Proteomes" id="UP000527324"/>
    </source>
</evidence>
<evidence type="ECO:0000256" key="5">
    <source>
        <dbReference type="ARBA" id="ARBA00022679"/>
    </source>
</evidence>
<sequence>MSITPETPRLPFFHAGPAPQGAGPRPGALRDGLILTPGMKVGLFGGSFNPAHEGHAHVAETAMRRLGLDRVVWLVSPQNPLKDARDSAPLAERMASAQAQARVGGPSMIVSDFESRAGVVWTVETLRLLVARHPGVHFVWVMGSDNLAGFHRWRGWTDIMRLMPVAVIARPGSQLDSRTAPAAARFAAFRIPAEQAGLLPTLAAPAWTYLTAPLNPLSSTAIRASKRPDAGS</sequence>
<dbReference type="GO" id="GO:0009435">
    <property type="term" value="P:NAD+ biosynthetic process"/>
    <property type="evidence" value="ECO:0007669"/>
    <property type="project" value="UniProtKB-UniRule"/>
</dbReference>
<evidence type="ECO:0000256" key="6">
    <source>
        <dbReference type="ARBA" id="ARBA00022695"/>
    </source>
</evidence>
<dbReference type="Gene3D" id="3.40.50.620">
    <property type="entry name" value="HUPs"/>
    <property type="match status" value="1"/>
</dbReference>
<dbReference type="PANTHER" id="PTHR39321:SF3">
    <property type="entry name" value="PHOSPHOPANTETHEINE ADENYLYLTRANSFERASE"/>
    <property type="match status" value="1"/>
</dbReference>
<comment type="pathway">
    <text evidence="2 11">Cofactor biosynthesis; NAD(+) biosynthesis; deamido-NAD(+) from nicotinate D-ribonucleotide: step 1/1.</text>
</comment>
<comment type="catalytic activity">
    <reaction evidence="10 11">
        <text>nicotinate beta-D-ribonucleotide + ATP + H(+) = deamido-NAD(+) + diphosphate</text>
        <dbReference type="Rhea" id="RHEA:22860"/>
        <dbReference type="ChEBI" id="CHEBI:15378"/>
        <dbReference type="ChEBI" id="CHEBI:30616"/>
        <dbReference type="ChEBI" id="CHEBI:33019"/>
        <dbReference type="ChEBI" id="CHEBI:57502"/>
        <dbReference type="ChEBI" id="CHEBI:58437"/>
        <dbReference type="EC" id="2.7.7.18"/>
    </reaction>
</comment>
<dbReference type="HAMAP" id="MF_00244">
    <property type="entry name" value="NaMN_adenylyltr"/>
    <property type="match status" value="1"/>
</dbReference>
<dbReference type="GO" id="GO:0005524">
    <property type="term" value="F:ATP binding"/>
    <property type="evidence" value="ECO:0007669"/>
    <property type="project" value="UniProtKB-KW"/>
</dbReference>
<dbReference type="CDD" id="cd02165">
    <property type="entry name" value="NMNAT"/>
    <property type="match status" value="1"/>
</dbReference>
<reference evidence="14 15" key="1">
    <citation type="submission" date="2020-08" db="EMBL/GenBank/DDBJ databases">
        <title>Genomic Encyclopedia of Type Strains, Phase IV (KMG-IV): sequencing the most valuable type-strain genomes for metagenomic binning, comparative biology and taxonomic classification.</title>
        <authorList>
            <person name="Goeker M."/>
        </authorList>
    </citation>
    <scope>NUCLEOTIDE SEQUENCE [LARGE SCALE GENOMIC DNA]</scope>
    <source>
        <strain evidence="14 15">DSM 4731</strain>
    </source>
</reference>
<evidence type="ECO:0000256" key="3">
    <source>
        <dbReference type="ARBA" id="ARBA00009014"/>
    </source>
</evidence>
<dbReference type="Pfam" id="PF01467">
    <property type="entry name" value="CTP_transf_like"/>
    <property type="match status" value="1"/>
</dbReference>
<dbReference type="GO" id="GO:0004515">
    <property type="term" value="F:nicotinate-nucleotide adenylyltransferase activity"/>
    <property type="evidence" value="ECO:0007669"/>
    <property type="project" value="UniProtKB-UniRule"/>
</dbReference>
<evidence type="ECO:0000256" key="7">
    <source>
        <dbReference type="ARBA" id="ARBA00022741"/>
    </source>
</evidence>
<evidence type="ECO:0000256" key="10">
    <source>
        <dbReference type="ARBA" id="ARBA00048721"/>
    </source>
</evidence>
<dbReference type="GeneID" id="88839911"/>
<keyword evidence="7 11" id="KW-0547">Nucleotide-binding</keyword>
<feature type="compositionally biased region" description="Low complexity" evidence="12">
    <location>
        <begin position="15"/>
        <end position="25"/>
    </location>
</feature>
<dbReference type="NCBIfam" id="TIGR00482">
    <property type="entry name" value="nicotinate (nicotinamide) nucleotide adenylyltransferase"/>
    <property type="match status" value="1"/>
</dbReference>
<evidence type="ECO:0000256" key="2">
    <source>
        <dbReference type="ARBA" id="ARBA00005019"/>
    </source>
</evidence>
<feature type="domain" description="Cytidyltransferase-like" evidence="13">
    <location>
        <begin position="43"/>
        <end position="224"/>
    </location>
</feature>
<dbReference type="UniPathway" id="UPA00253">
    <property type="reaction ID" value="UER00332"/>
</dbReference>
<comment type="caution">
    <text evidence="14">The sequence shown here is derived from an EMBL/GenBank/DDBJ whole genome shotgun (WGS) entry which is preliminary data.</text>
</comment>
<evidence type="ECO:0000256" key="9">
    <source>
        <dbReference type="ARBA" id="ARBA00023027"/>
    </source>
</evidence>
<evidence type="ECO:0000259" key="13">
    <source>
        <dbReference type="Pfam" id="PF01467"/>
    </source>
</evidence>
<comment type="function">
    <text evidence="1 11">Catalyzes the reversible adenylation of nicotinate mononucleotide (NaMN) to nicotinic acid adenine dinucleotide (NaAD).</text>
</comment>
<keyword evidence="8 11" id="KW-0067">ATP-binding</keyword>
<evidence type="ECO:0000256" key="8">
    <source>
        <dbReference type="ARBA" id="ARBA00022840"/>
    </source>
</evidence>
<gene>
    <name evidence="11" type="primary">nadD</name>
    <name evidence="14" type="ORF">GGQ93_003165</name>
</gene>
<dbReference type="InterPro" id="IPR014729">
    <property type="entry name" value="Rossmann-like_a/b/a_fold"/>
</dbReference>
<dbReference type="InterPro" id="IPR005248">
    <property type="entry name" value="NadD/NMNAT"/>
</dbReference>
<dbReference type="AlphaFoldDB" id="A0A7W9C9R2"/>
<dbReference type="EMBL" id="JACHOQ010000015">
    <property type="protein sequence ID" value="MBB5741423.1"/>
    <property type="molecule type" value="Genomic_DNA"/>
</dbReference>
<dbReference type="NCBIfam" id="NF000845">
    <property type="entry name" value="PRK00071.2-4"/>
    <property type="match status" value="1"/>
</dbReference>
<dbReference type="Proteomes" id="UP000527324">
    <property type="component" value="Unassembled WGS sequence"/>
</dbReference>
<keyword evidence="5 11" id="KW-0808">Transferase</keyword>
<evidence type="ECO:0000256" key="4">
    <source>
        <dbReference type="ARBA" id="ARBA00022642"/>
    </source>
</evidence>
<organism evidence="14 15">
    <name type="scientific">Brevundimonas aurantiaca</name>
    <dbReference type="NCBI Taxonomy" id="74316"/>
    <lineage>
        <taxon>Bacteria</taxon>
        <taxon>Pseudomonadati</taxon>
        <taxon>Pseudomonadota</taxon>
        <taxon>Alphaproteobacteria</taxon>
        <taxon>Caulobacterales</taxon>
        <taxon>Caulobacteraceae</taxon>
        <taxon>Brevundimonas</taxon>
    </lineage>
</organism>
<keyword evidence="9 11" id="KW-0520">NAD</keyword>
<comment type="similarity">
    <text evidence="3 11">Belongs to the NadD family.</text>
</comment>
<evidence type="ECO:0000256" key="1">
    <source>
        <dbReference type="ARBA" id="ARBA00002324"/>
    </source>
</evidence>
<dbReference type="NCBIfam" id="NF000843">
    <property type="entry name" value="PRK00071.2-2"/>
    <property type="match status" value="1"/>
</dbReference>
<dbReference type="InterPro" id="IPR004821">
    <property type="entry name" value="Cyt_trans-like"/>
</dbReference>
<evidence type="ECO:0000256" key="12">
    <source>
        <dbReference type="SAM" id="MobiDB-lite"/>
    </source>
</evidence>
<evidence type="ECO:0000313" key="14">
    <source>
        <dbReference type="EMBL" id="MBB5741423.1"/>
    </source>
</evidence>
<dbReference type="RefSeq" id="WP_257720136.1">
    <property type="nucleotide sequence ID" value="NZ_CAJFZS010000001.1"/>
</dbReference>
<protein>
    <recommendedName>
        <fullName evidence="11">Probable nicotinate-nucleotide adenylyltransferase</fullName>
        <ecNumber evidence="11">2.7.7.18</ecNumber>
    </recommendedName>
    <alternativeName>
        <fullName evidence="11">Deamido-NAD(+) diphosphorylase</fullName>
    </alternativeName>
    <alternativeName>
        <fullName evidence="11">Deamido-NAD(+) pyrophosphorylase</fullName>
    </alternativeName>
    <alternativeName>
        <fullName evidence="11">Nicotinate mononucleotide adenylyltransferase</fullName>
        <shortName evidence="11">NaMN adenylyltransferase</shortName>
    </alternativeName>
</protein>
<feature type="region of interest" description="Disordered" evidence="12">
    <location>
        <begin position="1"/>
        <end position="25"/>
    </location>
</feature>
<proteinExistence type="inferred from homology"/>